<reference evidence="1" key="5">
    <citation type="journal article" date="2017" name="Genome Announc.">
        <title>Complete Circularized Genome Sequences of Four Strains of Elizabethkingia anophelis, Including Two Novel Strains Isolated from Wild-Caught Anopheles sinensis.</title>
        <authorList>
            <person name="Pei D."/>
            <person name="Nicholson A.C."/>
            <person name="Jiang J."/>
            <person name="Chen H."/>
            <person name="Whitney A.M."/>
            <person name="Villarma A."/>
            <person name="Bell M."/>
            <person name="Humrighouse B."/>
            <person name="Rowe L.A."/>
            <person name="Sheth M."/>
            <person name="Batra D."/>
            <person name="Juieng P."/>
            <person name="Loparev V.N."/>
            <person name="McQuiston J.R."/>
            <person name="Lan Y."/>
            <person name="Ma Y."/>
            <person name="Xu J."/>
        </authorList>
    </citation>
    <scope>NUCLEOTIDE SEQUENCE</scope>
</reference>
<reference evidence="1" key="4">
    <citation type="journal article" date="2016" name="Sci. Rep.">
        <title>Genomic epidemiology and global diversity of the emerging bacterial pathogen Elizabethkingia anophelis.</title>
        <authorList>
            <person name="Breurec S."/>
            <person name="Criscuolo A."/>
            <person name="Diancourt L."/>
            <person name="Rendueles O."/>
            <person name="Vandenbogaert M."/>
            <person name="Passet V."/>
            <person name="Caro V."/>
            <person name="Rocha E.P."/>
            <person name="Touchon M."/>
            <person name="Brisse S."/>
        </authorList>
    </citation>
    <scope>NUCLEOTIDE SEQUENCE</scope>
</reference>
<proteinExistence type="predicted"/>
<gene>
    <name evidence="1" type="primary">ICEEaIII(5)_NUHP1_41917_42045</name>
</gene>
<accession>A0A455ZG36</accession>
<reference evidence="1" key="1">
    <citation type="journal article" date="2014" name="Genome Biol. Evol.">
        <title>Comparative genomic analysis of malaria mosquito vector-associated novel pathogen Elizabethkingia anophelis.</title>
        <authorList>
            <person name="Teo J."/>
            <person name="Tan S.Y."/>
            <person name="Liu Y."/>
            <person name="Tay M."/>
            <person name="Ding Y."/>
            <person name="Li Y."/>
            <person name="Kjelleberg S."/>
            <person name="Givskov M."/>
            <person name="Lin R.T."/>
            <person name="Yang L."/>
        </authorList>
    </citation>
    <scope>NUCLEOTIDE SEQUENCE</scope>
</reference>
<reference evidence="1" key="2">
    <citation type="journal article" date="2014" name="PLoS ONE">
        <title>Insights from the genome annotation of Elizabethkingia anophelis from the malaria vector Anopheles gambiae.</title>
        <authorList>
            <person name="Kukutla P."/>
            <person name="Lindberg B.G."/>
            <person name="Pei D."/>
            <person name="Rayl M."/>
            <person name="Yu W."/>
            <person name="Steritz M."/>
            <person name="Faye I."/>
            <person name="Xu J."/>
        </authorList>
    </citation>
    <scope>NUCLEOTIDE SEQUENCE</scope>
</reference>
<reference evidence="1" key="6">
    <citation type="journal article" date="2017" name="Nat. Commun.">
        <title>Evolutionary dynamics and genomic features of the Elizabethkingia anophelis 2015 to 2016 Wisconsin outbreak strain.</title>
        <authorList>
            <person name="Perrin A."/>
            <person name="Larsonneur E."/>
            <person name="Nicholson A.C."/>
            <person name="Edwards D.J."/>
            <person name="Gundlach K.M."/>
            <person name="Whitney A.M."/>
            <person name="Gulvik C.A."/>
            <person name="Bell M.E."/>
            <person name="Rendueles O."/>
            <person name="Cury J."/>
            <person name="Hugon P."/>
            <person name="Clermont D."/>
            <person name="Enouf V."/>
            <person name="Loparev V."/>
            <person name="Juieng P."/>
            <person name="Monson T."/>
            <person name="Warshauer D."/>
            <person name="Elbadawi L.I."/>
            <person name="Walters M.S."/>
            <person name="Crist M.B."/>
            <person name="Noble-Wang J."/>
            <person name="Borlaug G."/>
            <person name="Rocha E.P.C."/>
            <person name="Criscuolo A."/>
            <person name="Touchon M."/>
            <person name="Davis J.P."/>
            <person name="Holt K.E."/>
            <person name="McQuiston J.R."/>
            <person name="Brisse S."/>
        </authorList>
    </citation>
    <scope>NUCLEOTIDE SEQUENCE</scope>
</reference>
<reference evidence="1" key="7">
    <citation type="journal article" date="2017" name="Sci. Rep.">
        <title>Genomic features, phylogenetic relationships, and comparative genomics of Elizabethkingia anophelis strain EM361-97 isolated in Taiwan.</title>
        <authorList>
            <person name="Lin J.N."/>
            <person name="Lai C.H."/>
            <person name="Yang C.H."/>
            <person name="Huang Y.H."/>
            <person name="Lin H.H."/>
        </authorList>
    </citation>
    <scope>NUCLEOTIDE SEQUENCE</scope>
</reference>
<reference evidence="1" key="3">
    <citation type="journal article" date="2016" name="Genome Announc.">
        <title>Complete Genome Sequences of Four Strains from the 2015-2016 Elizabethkingia anophelis Outbreak.</title>
        <authorList>
            <person name="Nicholson A.C."/>
            <person name="Whitney A.M."/>
            <person name="Emery B.D."/>
            <person name="Bell M.E."/>
            <person name="Gartin J.T."/>
            <person name="Humrighouse B.W."/>
            <person name="Loparev V.N."/>
            <person name="Batra D."/>
            <person name="Sheth M."/>
            <person name="Rowe L.A."/>
            <person name="Juieng P."/>
            <person name="Knipe K."/>
            <person name="Gulvik C."/>
            <person name="McQuiston J.R."/>
        </authorList>
    </citation>
    <scope>NUCLEOTIDE SEQUENCE</scope>
</reference>
<name>A0A455ZG36_9FLAO</name>
<dbReference type="EMBL" id="BK010610">
    <property type="protein sequence ID" value="DAC75726.1"/>
    <property type="molecule type" value="Genomic_DNA"/>
</dbReference>
<evidence type="ECO:0000313" key="1">
    <source>
        <dbReference type="EMBL" id="DAC75726.1"/>
    </source>
</evidence>
<reference evidence="1" key="8">
    <citation type="journal article" date="2018" name="J. ISSAAS">
        <title>In Silico Identification of Three Types of Integrative and Conjugative Elements (ICEs) in Elizabethkingia anophelis Strains Isolated from Around the World.</title>
        <authorList>
            <person name="Xu J."/>
            <person name="Pei D."/>
            <person name="Nicholson A."/>
            <person name="Lan Y."/>
            <person name="Xia Q."/>
        </authorList>
    </citation>
    <scope>NUCLEOTIDE SEQUENCE</scope>
</reference>
<protein>
    <submittedName>
        <fullName evidence="1">Uncharacterized protein</fullName>
    </submittedName>
</protein>
<organism evidence="1">
    <name type="scientific">Elizabethkingia anophelis</name>
    <dbReference type="NCBI Taxonomy" id="1117645"/>
    <lineage>
        <taxon>Bacteria</taxon>
        <taxon>Pseudomonadati</taxon>
        <taxon>Bacteroidota</taxon>
        <taxon>Flavobacteriia</taxon>
        <taxon>Flavobacteriales</taxon>
        <taxon>Weeksellaceae</taxon>
        <taxon>Elizabethkingia</taxon>
    </lineage>
</organism>
<dbReference type="AlphaFoldDB" id="A0A455ZG36"/>
<sequence length="42" mass="4695">MEKVFASVRFSSPLSVEVARTSQSPFPLAEIPLLENEVVFSR</sequence>